<dbReference type="GO" id="GO:0051117">
    <property type="term" value="F:ATPase binding"/>
    <property type="evidence" value="ECO:0007669"/>
    <property type="project" value="TreeGrafter"/>
</dbReference>
<dbReference type="PRINTS" id="PR00127">
    <property type="entry name" value="CLPPROTEASEP"/>
</dbReference>
<feature type="region of interest" description="Disordered" evidence="4">
    <location>
        <begin position="221"/>
        <end position="244"/>
    </location>
</feature>
<evidence type="ECO:0000256" key="3">
    <source>
        <dbReference type="ARBA" id="ARBA00022801"/>
    </source>
</evidence>
<dbReference type="InterPro" id="IPR001907">
    <property type="entry name" value="ClpP"/>
</dbReference>
<evidence type="ECO:0000256" key="1">
    <source>
        <dbReference type="ARBA" id="ARBA00007039"/>
    </source>
</evidence>
<evidence type="ECO:0000313" key="5">
    <source>
        <dbReference type="EMBL" id="KKM72007.1"/>
    </source>
</evidence>
<keyword evidence="2" id="KW-0963">Cytoplasm</keyword>
<keyword evidence="3" id="KW-0378">Hydrolase</keyword>
<dbReference type="InterPro" id="IPR023562">
    <property type="entry name" value="ClpP/TepA"/>
</dbReference>
<feature type="compositionally biased region" description="Pro residues" evidence="4">
    <location>
        <begin position="230"/>
        <end position="240"/>
    </location>
</feature>
<sequence length="374" mass="40509">MSKKWFEFRAQDEDASIVDIYILDIIGDWLDDLWGFDGVTTAKAFVEELSKLEEAVKTLRVHINSPGGDVFGGLNIANALRDQRVSKGRTVETIVDGLAASSASIIAMAGSPVRMSDNALIMIHDPWSFAIGGSDDLRKEADALDTVRDTIVTTYQWHSELKTDELRALMEAETWMDADEAIAKGFADEKVEGLKAAASINPRALTKLKVPEKYAERVKALVRDDEPEPAPKAPPEPTPEPAAADTAEVVKLCGGAGLDIDFAQALIGEGATTEDVSARIAAEKESRAGAQARDKEIRAVCKVAGLEEFADSYVTGGMAVDQVREQATLITAKLDKVEIDAGLGPDDGTRRKPVIDVREVYAQRNQLRLTEGVK</sequence>
<name>A0A0F9MS13_9ZZZZ</name>
<dbReference type="GO" id="GO:0006515">
    <property type="term" value="P:protein quality control for misfolded or incompletely synthesized proteins"/>
    <property type="evidence" value="ECO:0007669"/>
    <property type="project" value="TreeGrafter"/>
</dbReference>
<evidence type="ECO:0000256" key="4">
    <source>
        <dbReference type="SAM" id="MobiDB-lite"/>
    </source>
</evidence>
<dbReference type="InterPro" id="IPR029045">
    <property type="entry name" value="ClpP/crotonase-like_dom_sf"/>
</dbReference>
<evidence type="ECO:0000256" key="2">
    <source>
        <dbReference type="ARBA" id="ARBA00022490"/>
    </source>
</evidence>
<dbReference type="Pfam" id="PF00574">
    <property type="entry name" value="CLP_protease"/>
    <property type="match status" value="1"/>
</dbReference>
<dbReference type="NCBIfam" id="NF045542">
    <property type="entry name" value="Clp_rel_HeadMat"/>
    <property type="match status" value="1"/>
</dbReference>
<dbReference type="GO" id="GO:0004252">
    <property type="term" value="F:serine-type endopeptidase activity"/>
    <property type="evidence" value="ECO:0007669"/>
    <property type="project" value="InterPro"/>
</dbReference>
<gene>
    <name evidence="5" type="ORF">LCGC14_1424830</name>
</gene>
<dbReference type="CDD" id="cd07016">
    <property type="entry name" value="S14_ClpP_1"/>
    <property type="match status" value="1"/>
</dbReference>
<proteinExistence type="inferred from homology"/>
<dbReference type="GO" id="GO:0004176">
    <property type="term" value="F:ATP-dependent peptidase activity"/>
    <property type="evidence" value="ECO:0007669"/>
    <property type="project" value="InterPro"/>
</dbReference>
<dbReference type="PANTHER" id="PTHR10381">
    <property type="entry name" value="ATP-DEPENDENT CLP PROTEASE PROTEOLYTIC SUBUNIT"/>
    <property type="match status" value="1"/>
</dbReference>
<accession>A0A0F9MS13</accession>
<dbReference type="GO" id="GO:0009368">
    <property type="term" value="C:endopeptidase Clp complex"/>
    <property type="evidence" value="ECO:0007669"/>
    <property type="project" value="TreeGrafter"/>
</dbReference>
<dbReference type="AlphaFoldDB" id="A0A0F9MS13"/>
<reference evidence="5" key="1">
    <citation type="journal article" date="2015" name="Nature">
        <title>Complex archaea that bridge the gap between prokaryotes and eukaryotes.</title>
        <authorList>
            <person name="Spang A."/>
            <person name="Saw J.H."/>
            <person name="Jorgensen S.L."/>
            <person name="Zaremba-Niedzwiedzka K."/>
            <person name="Martijn J."/>
            <person name="Lind A.E."/>
            <person name="van Eijk R."/>
            <person name="Schleper C."/>
            <person name="Guy L."/>
            <person name="Ettema T.J."/>
        </authorList>
    </citation>
    <scope>NUCLEOTIDE SEQUENCE</scope>
</reference>
<organism evidence="5">
    <name type="scientific">marine sediment metagenome</name>
    <dbReference type="NCBI Taxonomy" id="412755"/>
    <lineage>
        <taxon>unclassified sequences</taxon>
        <taxon>metagenomes</taxon>
        <taxon>ecological metagenomes</taxon>
    </lineage>
</organism>
<protein>
    <recommendedName>
        <fullName evidence="6">ATP-dependent Clp protease proteolytic subunit</fullName>
    </recommendedName>
</protein>
<comment type="caution">
    <text evidence="5">The sequence shown here is derived from an EMBL/GenBank/DDBJ whole genome shotgun (WGS) entry which is preliminary data.</text>
</comment>
<evidence type="ECO:0008006" key="6">
    <source>
        <dbReference type="Google" id="ProtNLM"/>
    </source>
</evidence>
<comment type="similarity">
    <text evidence="1">Belongs to the peptidase S14 family.</text>
</comment>
<dbReference type="EMBL" id="LAZR01009540">
    <property type="protein sequence ID" value="KKM72007.1"/>
    <property type="molecule type" value="Genomic_DNA"/>
</dbReference>
<dbReference type="SUPFAM" id="SSF52096">
    <property type="entry name" value="ClpP/crotonase"/>
    <property type="match status" value="1"/>
</dbReference>
<dbReference type="PANTHER" id="PTHR10381:SF70">
    <property type="entry name" value="ATP-DEPENDENT CLP PROTEASE PROTEOLYTIC SUBUNIT"/>
    <property type="match status" value="1"/>
</dbReference>
<dbReference type="Gene3D" id="3.90.226.10">
    <property type="entry name" value="2-enoyl-CoA Hydratase, Chain A, domain 1"/>
    <property type="match status" value="1"/>
</dbReference>